<feature type="compositionally biased region" description="Polar residues" evidence="10">
    <location>
        <begin position="25"/>
        <end position="40"/>
    </location>
</feature>
<dbReference type="UniPathway" id="UPA00886"/>
<feature type="region of interest" description="Disordered" evidence="10">
    <location>
        <begin position="1"/>
        <end position="77"/>
    </location>
</feature>
<evidence type="ECO:0000256" key="9">
    <source>
        <dbReference type="ARBA" id="ARBA00023242"/>
    </source>
</evidence>
<dbReference type="EMBL" id="KN838544">
    <property type="protein sequence ID" value="KIK07969.1"/>
    <property type="molecule type" value="Genomic_DNA"/>
</dbReference>
<evidence type="ECO:0000313" key="12">
    <source>
        <dbReference type="EMBL" id="KIK07969.1"/>
    </source>
</evidence>
<dbReference type="Gene3D" id="3.30.40.10">
    <property type="entry name" value="Zinc/RING finger domain, C3HC4 (zinc finger)"/>
    <property type="match status" value="1"/>
</dbReference>
<evidence type="ECO:0000256" key="2">
    <source>
        <dbReference type="ARBA" id="ARBA00004718"/>
    </source>
</evidence>
<dbReference type="GO" id="GO:0016925">
    <property type="term" value="P:protein sumoylation"/>
    <property type="evidence" value="ECO:0007669"/>
    <property type="project" value="UniProtKB-UniPathway"/>
</dbReference>
<evidence type="ECO:0000313" key="13">
    <source>
        <dbReference type="Proteomes" id="UP000054477"/>
    </source>
</evidence>
<dbReference type="STRING" id="1095629.A0A0C9Y2D1"/>
<feature type="domain" description="SP-RING-type" evidence="11">
    <location>
        <begin position="245"/>
        <end position="304"/>
    </location>
</feature>
<keyword evidence="7" id="KW-0833">Ubl conjugation pathway</keyword>
<comment type="similarity">
    <text evidence="3">Belongs to the NSE2 family.</text>
</comment>
<dbReference type="InterPro" id="IPR013083">
    <property type="entry name" value="Znf_RING/FYVE/PHD"/>
</dbReference>
<reference evidence="12 13" key="1">
    <citation type="submission" date="2014-04" db="EMBL/GenBank/DDBJ databases">
        <authorList>
            <consortium name="DOE Joint Genome Institute"/>
            <person name="Kuo A."/>
            <person name="Kohler A."/>
            <person name="Nagy L.G."/>
            <person name="Floudas D."/>
            <person name="Copeland A."/>
            <person name="Barry K.W."/>
            <person name="Cichocki N."/>
            <person name="Veneault-Fourrey C."/>
            <person name="LaButti K."/>
            <person name="Lindquist E.A."/>
            <person name="Lipzen A."/>
            <person name="Lundell T."/>
            <person name="Morin E."/>
            <person name="Murat C."/>
            <person name="Sun H."/>
            <person name="Tunlid A."/>
            <person name="Henrissat B."/>
            <person name="Grigoriev I.V."/>
            <person name="Hibbett D.S."/>
            <person name="Martin F."/>
            <person name="Nordberg H.P."/>
            <person name="Cantor M.N."/>
            <person name="Hua S.X."/>
        </authorList>
    </citation>
    <scope>NUCLEOTIDE SEQUENCE [LARGE SCALE GENOMIC DNA]</scope>
    <source>
        <strain evidence="12 13">LaAM-08-1</strain>
    </source>
</reference>
<dbReference type="OrthoDB" id="26899at2759"/>
<evidence type="ECO:0000256" key="5">
    <source>
        <dbReference type="ARBA" id="ARBA00022723"/>
    </source>
</evidence>
<dbReference type="CDD" id="cd16651">
    <property type="entry name" value="SPL-RING_NSE2"/>
    <property type="match status" value="1"/>
</dbReference>
<keyword evidence="8" id="KW-0862">Zinc</keyword>
<keyword evidence="13" id="KW-1185">Reference proteome</keyword>
<dbReference type="AlphaFoldDB" id="A0A0C9Y2D1"/>
<keyword evidence="5" id="KW-0479">Metal-binding</keyword>
<dbReference type="HOGENOM" id="CLU_055164_0_0_1"/>
<organism evidence="12 13">
    <name type="scientific">Laccaria amethystina LaAM-08-1</name>
    <dbReference type="NCBI Taxonomy" id="1095629"/>
    <lineage>
        <taxon>Eukaryota</taxon>
        <taxon>Fungi</taxon>
        <taxon>Dikarya</taxon>
        <taxon>Basidiomycota</taxon>
        <taxon>Agaricomycotina</taxon>
        <taxon>Agaricomycetes</taxon>
        <taxon>Agaricomycetidae</taxon>
        <taxon>Agaricales</taxon>
        <taxon>Agaricineae</taxon>
        <taxon>Hydnangiaceae</taxon>
        <taxon>Laccaria</taxon>
    </lineage>
</organism>
<dbReference type="GO" id="GO:0030915">
    <property type="term" value="C:Smc5-Smc6 complex"/>
    <property type="evidence" value="ECO:0007669"/>
    <property type="project" value="InterPro"/>
</dbReference>
<dbReference type="InterPro" id="IPR026846">
    <property type="entry name" value="Nse2(Mms21)"/>
</dbReference>
<comment type="subcellular location">
    <subcellularLocation>
        <location evidence="1">Nucleus</location>
    </subcellularLocation>
</comment>
<evidence type="ECO:0000256" key="3">
    <source>
        <dbReference type="ARBA" id="ARBA00008212"/>
    </source>
</evidence>
<dbReference type="GO" id="GO:0005634">
    <property type="term" value="C:nucleus"/>
    <property type="evidence" value="ECO:0007669"/>
    <property type="project" value="UniProtKB-SubCell"/>
</dbReference>
<evidence type="ECO:0000256" key="7">
    <source>
        <dbReference type="ARBA" id="ARBA00022786"/>
    </source>
</evidence>
<dbReference type="InterPro" id="IPR004181">
    <property type="entry name" value="Znf_MIZ"/>
</dbReference>
<dbReference type="PANTHER" id="PTHR21330">
    <property type="entry name" value="E3 SUMO-PROTEIN LIGASE NSE2"/>
    <property type="match status" value="1"/>
</dbReference>
<keyword evidence="9" id="KW-0539">Nucleus</keyword>
<keyword evidence="4" id="KW-0808">Transferase</keyword>
<dbReference type="SUPFAM" id="SSF57850">
    <property type="entry name" value="RING/U-box"/>
    <property type="match status" value="1"/>
</dbReference>
<proteinExistence type="inferred from homology"/>
<comment type="pathway">
    <text evidence="2">Protein modification; protein sumoylation.</text>
</comment>
<feature type="compositionally biased region" description="Basic residues" evidence="10">
    <location>
        <begin position="41"/>
        <end position="58"/>
    </location>
</feature>
<accession>A0A0C9Y2D1</accession>
<keyword evidence="6" id="KW-0863">Zinc-finger</keyword>
<dbReference type="GO" id="GO:0000724">
    <property type="term" value="P:double-strand break repair via homologous recombination"/>
    <property type="evidence" value="ECO:0007669"/>
    <property type="project" value="InterPro"/>
</dbReference>
<evidence type="ECO:0000256" key="1">
    <source>
        <dbReference type="ARBA" id="ARBA00004123"/>
    </source>
</evidence>
<protein>
    <recommendedName>
        <fullName evidence="11">SP-RING-type domain-containing protein</fullName>
    </recommendedName>
</protein>
<feature type="compositionally biased region" description="Acidic residues" evidence="10">
    <location>
        <begin position="67"/>
        <end position="77"/>
    </location>
</feature>
<dbReference type="GO" id="GO:0061665">
    <property type="term" value="F:SUMO ligase activity"/>
    <property type="evidence" value="ECO:0007669"/>
    <property type="project" value="TreeGrafter"/>
</dbReference>
<reference evidence="13" key="2">
    <citation type="submission" date="2015-01" db="EMBL/GenBank/DDBJ databases">
        <title>Evolutionary Origins and Diversification of the Mycorrhizal Mutualists.</title>
        <authorList>
            <consortium name="DOE Joint Genome Institute"/>
            <consortium name="Mycorrhizal Genomics Consortium"/>
            <person name="Kohler A."/>
            <person name="Kuo A."/>
            <person name="Nagy L.G."/>
            <person name="Floudas D."/>
            <person name="Copeland A."/>
            <person name="Barry K.W."/>
            <person name="Cichocki N."/>
            <person name="Veneault-Fourrey C."/>
            <person name="LaButti K."/>
            <person name="Lindquist E.A."/>
            <person name="Lipzen A."/>
            <person name="Lundell T."/>
            <person name="Morin E."/>
            <person name="Murat C."/>
            <person name="Riley R."/>
            <person name="Ohm R."/>
            <person name="Sun H."/>
            <person name="Tunlid A."/>
            <person name="Henrissat B."/>
            <person name="Grigoriev I.V."/>
            <person name="Hibbett D.S."/>
            <person name="Martin F."/>
        </authorList>
    </citation>
    <scope>NUCLEOTIDE SEQUENCE [LARGE SCALE GENOMIC DNA]</scope>
    <source>
        <strain evidence="13">LaAM-08-1</strain>
    </source>
</reference>
<evidence type="ECO:0000259" key="11">
    <source>
        <dbReference type="Pfam" id="PF11789"/>
    </source>
</evidence>
<evidence type="ECO:0000256" key="4">
    <source>
        <dbReference type="ARBA" id="ARBA00022679"/>
    </source>
</evidence>
<dbReference type="GO" id="GO:0008270">
    <property type="term" value="F:zinc ion binding"/>
    <property type="evidence" value="ECO:0007669"/>
    <property type="project" value="UniProtKB-KW"/>
</dbReference>
<dbReference type="Pfam" id="PF11789">
    <property type="entry name" value="zf-Nse"/>
    <property type="match status" value="1"/>
</dbReference>
<gene>
    <name evidence="12" type="ORF">K443DRAFT_119320</name>
</gene>
<sequence>MPAASSSRRKPTRRQNSSDIEEDSTQPNGNASEGDNNGPHSSKRAVKKEKATAGKRRAVAADPGPPGDDDDDDDDRIDVEHFQDQPLQKADLQKLKGIANDWNLIDEVARNSWKVIGDVGVSLAEASQDDEVEESLEEADKIMKDLLDISAEMKAHSQAIIDIHQLVAQGDKIDNAGQRYKDGVKLKLDEYAGKTTRQKYAKSAEYSSFKSAIWDVQYPEKAMPPLTEFIPKDAAEDGDVSDDDDDLEIGGVTQTLKCPISLRTLEDPLTSSVCGHSFSASAIRDLCTLKGLTAYTKCPASGCNKAFRFADCKPDKDLAKKVKAFNRRAERAAEEDSDAEEVIE</sequence>
<name>A0A0C9Y2D1_9AGAR</name>
<dbReference type="Proteomes" id="UP000054477">
    <property type="component" value="Unassembled WGS sequence"/>
</dbReference>
<evidence type="ECO:0000256" key="10">
    <source>
        <dbReference type="SAM" id="MobiDB-lite"/>
    </source>
</evidence>
<evidence type="ECO:0000256" key="6">
    <source>
        <dbReference type="ARBA" id="ARBA00022771"/>
    </source>
</evidence>
<evidence type="ECO:0000256" key="8">
    <source>
        <dbReference type="ARBA" id="ARBA00022833"/>
    </source>
</evidence>
<dbReference type="PANTHER" id="PTHR21330:SF1">
    <property type="entry name" value="E3 SUMO-PROTEIN LIGASE NSE2"/>
    <property type="match status" value="1"/>
</dbReference>